<evidence type="ECO:0000313" key="1">
    <source>
        <dbReference type="EMBL" id="GAK37529.1"/>
    </source>
</evidence>
<reference evidence="1 2" key="1">
    <citation type="journal article" date="2015" name="Microbes Environ.">
        <title>Distribution and evolution of nitrogen fixation genes in the phylum bacteroidetes.</title>
        <authorList>
            <person name="Inoue J."/>
            <person name="Oshima K."/>
            <person name="Suda W."/>
            <person name="Sakamoto M."/>
            <person name="Iino T."/>
            <person name="Noda S."/>
            <person name="Hongoh Y."/>
            <person name="Hattori M."/>
            <person name="Ohkuma M."/>
        </authorList>
    </citation>
    <scope>NUCLEOTIDE SEQUENCE [LARGE SCALE GENOMIC DNA]</scope>
    <source>
        <strain evidence="1 2">JCM 15093</strain>
    </source>
</reference>
<dbReference type="EMBL" id="BAJS01000022">
    <property type="protein sequence ID" value="GAK37529.1"/>
    <property type="molecule type" value="Genomic_DNA"/>
</dbReference>
<dbReference type="AlphaFoldDB" id="A0A069DB78"/>
<comment type="caution">
    <text evidence="1">The sequence shown here is derived from an EMBL/GenBank/DDBJ whole genome shotgun (WGS) entry which is preliminary data.</text>
</comment>
<dbReference type="Proteomes" id="UP000027601">
    <property type="component" value="Unassembled WGS sequence"/>
</dbReference>
<name>A0A069DB78_9BACE</name>
<proteinExistence type="predicted"/>
<keyword evidence="2" id="KW-1185">Reference proteome</keyword>
<accession>A0A069DB78</accession>
<gene>
    <name evidence="1" type="ORF">JCM15093_2783</name>
</gene>
<protein>
    <submittedName>
        <fullName evidence="1">Uncharacterized protein</fullName>
    </submittedName>
</protein>
<organism evidence="1 2">
    <name type="scientific">Bacteroides graminisolvens DSM 19988 = JCM 15093</name>
    <dbReference type="NCBI Taxonomy" id="1121097"/>
    <lineage>
        <taxon>Bacteria</taxon>
        <taxon>Pseudomonadati</taxon>
        <taxon>Bacteroidota</taxon>
        <taxon>Bacteroidia</taxon>
        <taxon>Bacteroidales</taxon>
        <taxon>Bacteroidaceae</taxon>
        <taxon>Bacteroides</taxon>
    </lineage>
</organism>
<sequence length="76" mass="8509">MFKSHTVSTLQTPRDFIPISSDSVSRLTQGSIEFKKDNTISPQVEDIKITYPNGVVLQLVGGYDLELLKRLITLNT</sequence>
<dbReference type="STRING" id="1121097.GCA_000428125_02679"/>
<evidence type="ECO:0000313" key="2">
    <source>
        <dbReference type="Proteomes" id="UP000027601"/>
    </source>
</evidence>